<keyword evidence="3" id="KW-1185">Reference proteome</keyword>
<dbReference type="EC" id="2.4.-.-" evidence="2"/>
<feature type="compositionally biased region" description="Low complexity" evidence="1">
    <location>
        <begin position="308"/>
        <end position="319"/>
    </location>
</feature>
<dbReference type="PANTHER" id="PTHR43685:SF2">
    <property type="entry name" value="GLYCOSYLTRANSFERASE 2-LIKE DOMAIN-CONTAINING PROTEIN"/>
    <property type="match status" value="1"/>
</dbReference>
<reference evidence="2 3" key="1">
    <citation type="submission" date="2023-03" db="EMBL/GenBank/DDBJ databases">
        <authorList>
            <person name="Kaur S."/>
            <person name="Espinosa-Saiz D."/>
            <person name="Velazquez E."/>
            <person name="Menendez E."/>
            <person name="diCenzo G.C."/>
        </authorList>
    </citation>
    <scope>NUCLEOTIDE SEQUENCE [LARGE SCALE GENOMIC DNA]</scope>
    <source>
        <strain evidence="2 3">LMG 27395</strain>
    </source>
</reference>
<dbReference type="PANTHER" id="PTHR43685">
    <property type="entry name" value="GLYCOSYLTRANSFERASE"/>
    <property type="match status" value="1"/>
</dbReference>
<dbReference type="InterPro" id="IPR029044">
    <property type="entry name" value="Nucleotide-diphossugar_trans"/>
</dbReference>
<name>A0ABY8CUC9_9HYPH</name>
<keyword evidence="2" id="KW-0328">Glycosyltransferase</keyword>
<dbReference type="EMBL" id="CP120370">
    <property type="protein sequence ID" value="WEX80843.1"/>
    <property type="molecule type" value="Genomic_DNA"/>
</dbReference>
<dbReference type="Pfam" id="PF13641">
    <property type="entry name" value="Glyco_tranf_2_3"/>
    <property type="match status" value="1"/>
</dbReference>
<protein>
    <submittedName>
        <fullName evidence="2">Glycosyltransferase</fullName>
        <ecNumber evidence="2">2.4.-.-</ecNumber>
    </submittedName>
</protein>
<feature type="region of interest" description="Disordered" evidence="1">
    <location>
        <begin position="306"/>
        <end position="327"/>
    </location>
</feature>
<dbReference type="SUPFAM" id="SSF53448">
    <property type="entry name" value="Nucleotide-diphospho-sugar transferases"/>
    <property type="match status" value="1"/>
</dbReference>
<accession>A0ABY8CUC9</accession>
<dbReference type="CDD" id="cd00761">
    <property type="entry name" value="Glyco_tranf_GTA_type"/>
    <property type="match status" value="1"/>
</dbReference>
<dbReference type="Gene3D" id="3.90.550.10">
    <property type="entry name" value="Spore Coat Polysaccharide Biosynthesis Protein SpsA, Chain A"/>
    <property type="match status" value="1"/>
</dbReference>
<keyword evidence="2" id="KW-0808">Transferase</keyword>
<evidence type="ECO:0000313" key="2">
    <source>
        <dbReference type="EMBL" id="WEX80843.1"/>
    </source>
</evidence>
<gene>
    <name evidence="2" type="ORF">PYH38_000146</name>
</gene>
<sequence>MQARFDHTLPRRAECAPLPLRTAVGIASAGRPATLHQTIHYLAAMQAPPVRTIVCVPDMDDAGSLSSSPGVELIVGRRGLTCQRNAIIRAAAPDTDIIVFLDDDFVPAPDFMARMAAVFARQEDVVIATGEVLADGILGKGLSMAEALSIIERAGERPELVTDVYNAYGCNMVVRLAPVLEQALTFDEELPLYGWLEDVDFSRTIARHGRSVKVAGALGVHLGVKSGRQPGLRLGYSQVANPAYLMRKGTMTSARAIAQISRNMLANLRGVLIADRSVDRLGRLRGNIVAMRDLVAGNASPSRVLEFSSSSIKPSPSTPANRSEQTS</sequence>
<evidence type="ECO:0000313" key="3">
    <source>
        <dbReference type="Proteomes" id="UP001235547"/>
    </source>
</evidence>
<dbReference type="GO" id="GO:0016757">
    <property type="term" value="F:glycosyltransferase activity"/>
    <property type="evidence" value="ECO:0007669"/>
    <property type="project" value="UniProtKB-KW"/>
</dbReference>
<organism evidence="2 3">
    <name type="scientific">Sinorhizobium numidicum</name>
    <dbReference type="NCBI Taxonomy" id="680248"/>
    <lineage>
        <taxon>Bacteria</taxon>
        <taxon>Pseudomonadati</taxon>
        <taxon>Pseudomonadota</taxon>
        <taxon>Alphaproteobacteria</taxon>
        <taxon>Hyphomicrobiales</taxon>
        <taxon>Rhizobiaceae</taxon>
        <taxon>Sinorhizobium/Ensifer group</taxon>
        <taxon>Sinorhizobium</taxon>
    </lineage>
</organism>
<dbReference type="InterPro" id="IPR050834">
    <property type="entry name" value="Glycosyltransf_2"/>
</dbReference>
<evidence type="ECO:0000256" key="1">
    <source>
        <dbReference type="SAM" id="MobiDB-lite"/>
    </source>
</evidence>
<dbReference type="Proteomes" id="UP001235547">
    <property type="component" value="Chromosome 2"/>
</dbReference>
<dbReference type="RefSeq" id="WP_280731563.1">
    <property type="nucleotide sequence ID" value="NZ_CP120367.1"/>
</dbReference>
<proteinExistence type="predicted"/>